<evidence type="ECO:0000313" key="4">
    <source>
        <dbReference type="Proteomes" id="UP000694865"/>
    </source>
</evidence>
<evidence type="ECO:0000256" key="2">
    <source>
        <dbReference type="SAM" id="MobiDB-lite"/>
    </source>
</evidence>
<dbReference type="InterPro" id="IPR013087">
    <property type="entry name" value="Znf_C2H2_type"/>
</dbReference>
<keyword evidence="1" id="KW-0862">Zinc</keyword>
<accession>A0ABM0LZH8</accession>
<evidence type="ECO:0000256" key="1">
    <source>
        <dbReference type="PROSITE-ProRule" id="PRU00042"/>
    </source>
</evidence>
<dbReference type="Gene3D" id="3.30.160.60">
    <property type="entry name" value="Classic Zinc Finger"/>
    <property type="match status" value="1"/>
</dbReference>
<dbReference type="RefSeq" id="XP_006813169.1">
    <property type="nucleotide sequence ID" value="XM_006813106.1"/>
</dbReference>
<dbReference type="GeneID" id="102806692"/>
<protein>
    <submittedName>
        <fullName evidence="5">Uncharacterized protein LOC102806692</fullName>
    </submittedName>
</protein>
<sequence>MELGPSLSNPVVTPKNTDKPDRFGSIKMFLASIELRPQKQLEDWGMSLLEKLRIKMEEFHQKNSVKKMNTDILKQELVVLLQKHDVDFTEDLNSVIEEKSPLNGQLVNSDSNKKSASKRKAIDVIVIEEDDDTTMNADTSTWVVEDGVLVQKVVPPPPVDIDLLQNHSFNTTKTASTSLTAYSGAETTDANLISDQSWNGINTESTIIPTLHSEVEHSPFTETTDGNLFINEPCNGINTASTSIPSTSHSDEHSPFTEISGQYGLLGNQSASLANTLSTVPTRVEHLSGTQTGHEPSHANPESTAESSSLRFQYIIIHSETPEMLKNQININVPKKNDNIMSTGDEENDLSSMSIMSSSEDEEDDSDTEMDVDYDVLCKEPQNSSPMKRKSYSYICSICQVVLETVSNLREHLKSKHSYSKLYPCRHSLYCTKSKVAFALQSDLINHKKMDHAKRPLRKSPESQESTEIECISSKDSQQLTQQMDYSALHVIRNKELDSTSSKPPALGNEKTDVDKITSVKPLVQQCQERYCKNKKCVKQPMLVTKKIDHKNKLSNPGVMSSHSGKIKLPPGYDSLNVQPVVMLEKIDLTLYKTPVMAGSKDSTPSDKSYETEEDNGIMSGFIKIPSQQSGKSIQRNKTQSKQRSGKPNQTLSQQSSKIKSTIKTSSQKCGLYKVQTFVNRCLWTILKIHWPDKISNLELLKQTRQLSMEEEILRTRWGWIGHTLRKQPSNIPRQALTWNP</sequence>
<organism evidence="4 5">
    <name type="scientific">Saccoglossus kowalevskii</name>
    <name type="common">Acorn worm</name>
    <dbReference type="NCBI Taxonomy" id="10224"/>
    <lineage>
        <taxon>Eukaryota</taxon>
        <taxon>Metazoa</taxon>
        <taxon>Hemichordata</taxon>
        <taxon>Enteropneusta</taxon>
        <taxon>Harrimaniidae</taxon>
        <taxon>Saccoglossus</taxon>
    </lineage>
</organism>
<feature type="domain" description="C2H2-type" evidence="3">
    <location>
        <begin position="394"/>
        <end position="422"/>
    </location>
</feature>
<keyword evidence="1" id="KW-0479">Metal-binding</keyword>
<evidence type="ECO:0000259" key="3">
    <source>
        <dbReference type="PROSITE" id="PS50157"/>
    </source>
</evidence>
<reference evidence="5" key="1">
    <citation type="submission" date="2025-08" db="UniProtKB">
        <authorList>
            <consortium name="RefSeq"/>
        </authorList>
    </citation>
    <scope>IDENTIFICATION</scope>
    <source>
        <tissue evidence="5">Testes</tissue>
    </source>
</reference>
<keyword evidence="4" id="KW-1185">Reference proteome</keyword>
<feature type="compositionally biased region" description="Polar residues" evidence="2">
    <location>
        <begin position="288"/>
        <end position="307"/>
    </location>
</feature>
<dbReference type="PROSITE" id="PS50157">
    <property type="entry name" value="ZINC_FINGER_C2H2_2"/>
    <property type="match status" value="1"/>
</dbReference>
<feature type="region of interest" description="Disordered" evidence="2">
    <location>
        <begin position="286"/>
        <end position="307"/>
    </location>
</feature>
<gene>
    <name evidence="5" type="primary">LOC102806692</name>
</gene>
<feature type="compositionally biased region" description="Acidic residues" evidence="2">
    <location>
        <begin position="359"/>
        <end position="368"/>
    </location>
</feature>
<proteinExistence type="predicted"/>
<dbReference type="Proteomes" id="UP000694865">
    <property type="component" value="Unplaced"/>
</dbReference>
<dbReference type="PROSITE" id="PS00028">
    <property type="entry name" value="ZINC_FINGER_C2H2_1"/>
    <property type="match status" value="1"/>
</dbReference>
<dbReference type="SMART" id="SM00355">
    <property type="entry name" value="ZnF_C2H2"/>
    <property type="match status" value="2"/>
</dbReference>
<feature type="compositionally biased region" description="Polar residues" evidence="2">
    <location>
        <begin position="627"/>
        <end position="638"/>
    </location>
</feature>
<name>A0ABM0LZH8_SACKO</name>
<feature type="region of interest" description="Disordered" evidence="2">
    <location>
        <begin position="336"/>
        <end position="368"/>
    </location>
</feature>
<evidence type="ECO:0000313" key="5">
    <source>
        <dbReference type="RefSeq" id="XP_006813169.1"/>
    </source>
</evidence>
<feature type="region of interest" description="Disordered" evidence="2">
    <location>
        <begin position="627"/>
        <end position="660"/>
    </location>
</feature>
<keyword evidence="1" id="KW-0863">Zinc-finger</keyword>